<gene>
    <name evidence="1" type="ORF">SHEWBE_1469</name>
</gene>
<reference evidence="2" key="1">
    <citation type="submission" date="2018-06" db="EMBL/GenBank/DDBJ databases">
        <authorList>
            <person name="Cea G.-C."/>
            <person name="William W."/>
        </authorList>
    </citation>
    <scope>NUCLEOTIDE SEQUENCE [LARGE SCALE GENOMIC DNA]</scope>
    <source>
        <strain evidence="2">DB21MT-2</strain>
    </source>
</reference>
<dbReference type="Proteomes" id="UP000250123">
    <property type="component" value="Chromosome SHEWBE"/>
</dbReference>
<organism evidence="1 2">
    <name type="scientific">Shewanella benthica</name>
    <dbReference type="NCBI Taxonomy" id="43661"/>
    <lineage>
        <taxon>Bacteria</taxon>
        <taxon>Pseudomonadati</taxon>
        <taxon>Pseudomonadota</taxon>
        <taxon>Gammaproteobacteria</taxon>
        <taxon>Alteromonadales</taxon>
        <taxon>Shewanellaceae</taxon>
        <taxon>Shewanella</taxon>
    </lineage>
</organism>
<accession>A0A330M041</accession>
<dbReference type="AlphaFoldDB" id="A0A330M041"/>
<sequence>MVKSADTWLVYEQKREHLTLTLLKTGLPSLKKCLKPYSRGILLANTA</sequence>
<dbReference type="KEGG" id="sbk:SHEWBE_1469"/>
<name>A0A330M041_9GAMM</name>
<evidence type="ECO:0000313" key="1">
    <source>
        <dbReference type="EMBL" id="SQH75435.1"/>
    </source>
</evidence>
<proteinExistence type="predicted"/>
<dbReference type="EMBL" id="LS483452">
    <property type="protein sequence ID" value="SQH75435.1"/>
    <property type="molecule type" value="Genomic_DNA"/>
</dbReference>
<evidence type="ECO:0000313" key="2">
    <source>
        <dbReference type="Proteomes" id="UP000250123"/>
    </source>
</evidence>
<protein>
    <submittedName>
        <fullName evidence="1">Uncharacterized protein</fullName>
    </submittedName>
</protein>